<dbReference type="Gene3D" id="3.40.50.20">
    <property type="match status" value="1"/>
</dbReference>
<sequence length="306" mass="33867">MGRIAVFTDDPGWHGKALRLAFAARGYSADYVSLTECRLNLVSEGLPVSIPGFEHALPDAVFVRGVPGGSLEEVVFYLDILHALKIIGVPVYNDAGAIERSVDKAMTSFLLRQNDLPTPPTWVLRDRKEALTIAECELAQGRMIISKPLFGSQGEGVRRIEKMLDLFWLTGSRGIYYLQRFVDCYGEGYSDTRVFVINGRAVAAMRRKGTFWLNNVAKGASCERVQLESELSKLAIKTAEVVKMDYAGVDIIREKNGDYTVIEVNSIPAWKGLQSVCDINIAELLVADLLDRLVGDHRPELQTVAS</sequence>
<dbReference type="PANTHER" id="PTHR21621:SF0">
    <property type="entry name" value="BETA-CITRYLGLUTAMATE SYNTHASE B-RELATED"/>
    <property type="match status" value="1"/>
</dbReference>
<evidence type="ECO:0000256" key="5">
    <source>
        <dbReference type="PROSITE-ProRule" id="PRU00409"/>
    </source>
</evidence>
<keyword evidence="3 5" id="KW-0067">ATP-binding</keyword>
<dbReference type="Pfam" id="PF08443">
    <property type="entry name" value="RimK"/>
    <property type="match status" value="1"/>
</dbReference>
<dbReference type="GO" id="GO:0005737">
    <property type="term" value="C:cytoplasm"/>
    <property type="evidence" value="ECO:0007669"/>
    <property type="project" value="TreeGrafter"/>
</dbReference>
<evidence type="ECO:0000259" key="6">
    <source>
        <dbReference type="PROSITE" id="PS50975"/>
    </source>
</evidence>
<keyword evidence="4" id="KW-0464">Manganese</keyword>
<accession>A0A4P9UMJ0</accession>
<evidence type="ECO:0000313" key="8">
    <source>
        <dbReference type="Proteomes" id="UP000305881"/>
    </source>
</evidence>
<dbReference type="STRING" id="675511.GCA_000341735_01204"/>
<feature type="domain" description="ATP-grasp" evidence="6">
    <location>
        <begin position="108"/>
        <end position="290"/>
    </location>
</feature>
<protein>
    <submittedName>
        <fullName evidence="7">RimK family alpha-L-glutamate ligase</fullName>
    </submittedName>
</protein>
<dbReference type="GO" id="GO:0046872">
    <property type="term" value="F:metal ion binding"/>
    <property type="evidence" value="ECO:0007669"/>
    <property type="project" value="UniProtKB-KW"/>
</dbReference>
<dbReference type="Gene3D" id="3.30.470.20">
    <property type="entry name" value="ATP-grasp fold, B domain"/>
    <property type="match status" value="1"/>
</dbReference>
<dbReference type="PROSITE" id="PS50975">
    <property type="entry name" value="ATP_GRASP"/>
    <property type="match status" value="1"/>
</dbReference>
<dbReference type="NCBIfam" id="TIGR00768">
    <property type="entry name" value="rimK_fam"/>
    <property type="match status" value="1"/>
</dbReference>
<dbReference type="InterPro" id="IPR011761">
    <property type="entry name" value="ATP-grasp"/>
</dbReference>
<dbReference type="GO" id="GO:0016879">
    <property type="term" value="F:ligase activity, forming carbon-nitrogen bonds"/>
    <property type="evidence" value="ECO:0007669"/>
    <property type="project" value="TreeGrafter"/>
</dbReference>
<evidence type="ECO:0000256" key="2">
    <source>
        <dbReference type="ARBA" id="ARBA00022741"/>
    </source>
</evidence>
<dbReference type="EMBL" id="CP035467">
    <property type="protein sequence ID" value="QCW82387.1"/>
    <property type="molecule type" value="Genomic_DNA"/>
</dbReference>
<evidence type="ECO:0000256" key="1">
    <source>
        <dbReference type="ARBA" id="ARBA00022723"/>
    </source>
</evidence>
<dbReference type="Proteomes" id="UP000305881">
    <property type="component" value="Chromosome"/>
</dbReference>
<keyword evidence="2 5" id="KW-0547">Nucleotide-binding</keyword>
<dbReference type="PANTHER" id="PTHR21621">
    <property type="entry name" value="RIBOSOMAL PROTEIN S6 MODIFICATION PROTEIN"/>
    <property type="match status" value="1"/>
</dbReference>
<gene>
    <name evidence="7" type="ORF">EQU24_09120</name>
</gene>
<dbReference type="RefSeq" id="WP_017839791.1">
    <property type="nucleotide sequence ID" value="NZ_CP035467.1"/>
</dbReference>
<keyword evidence="1" id="KW-0479">Metal-binding</keyword>
<evidence type="ECO:0000313" key="7">
    <source>
        <dbReference type="EMBL" id="QCW82387.1"/>
    </source>
</evidence>
<dbReference type="SUPFAM" id="SSF56059">
    <property type="entry name" value="Glutathione synthetase ATP-binding domain-like"/>
    <property type="match status" value="1"/>
</dbReference>
<dbReference type="GO" id="GO:0005524">
    <property type="term" value="F:ATP binding"/>
    <property type="evidence" value="ECO:0007669"/>
    <property type="project" value="UniProtKB-UniRule"/>
</dbReference>
<organism evidence="7 8">
    <name type="scientific">Methylotuvimicrobium buryatense</name>
    <name type="common">Methylomicrobium buryatense</name>
    <dbReference type="NCBI Taxonomy" id="95641"/>
    <lineage>
        <taxon>Bacteria</taxon>
        <taxon>Pseudomonadati</taxon>
        <taxon>Pseudomonadota</taxon>
        <taxon>Gammaproteobacteria</taxon>
        <taxon>Methylococcales</taxon>
        <taxon>Methylococcaceae</taxon>
        <taxon>Methylotuvimicrobium</taxon>
    </lineage>
</organism>
<dbReference type="KEGG" id="mbur:EQU24_09120"/>
<keyword evidence="8" id="KW-1185">Reference proteome</keyword>
<dbReference type="OrthoDB" id="9786585at2"/>
<evidence type="ECO:0000256" key="3">
    <source>
        <dbReference type="ARBA" id="ARBA00022840"/>
    </source>
</evidence>
<dbReference type="AlphaFoldDB" id="A0A4P9UMJ0"/>
<dbReference type="InterPro" id="IPR004666">
    <property type="entry name" value="Rp_bS6_RimK/Lys_biosynth_LsyX"/>
</dbReference>
<keyword evidence="7" id="KW-0436">Ligase</keyword>
<name>A0A4P9UMJ0_METBY</name>
<reference evidence="8" key="1">
    <citation type="journal article" date="2019" name="J. Bacteriol.">
        <title>A Mutagenic Screen Identifies a TonB-Dependent Receptor Required for the Lanthanide Metal Switch in the Type I Methanotroph 'Methylotuvimicrobium buryatense' 5GB1C.</title>
        <authorList>
            <person name="Groom J.D."/>
            <person name="Ford S.M."/>
            <person name="Pesesky M.W."/>
            <person name="Lidstrom M.E."/>
        </authorList>
    </citation>
    <scope>NUCLEOTIDE SEQUENCE [LARGE SCALE GENOMIC DNA]</scope>
    <source>
        <strain evidence="8">5GB1C</strain>
    </source>
</reference>
<evidence type="ECO:0000256" key="4">
    <source>
        <dbReference type="ARBA" id="ARBA00023211"/>
    </source>
</evidence>
<dbReference type="InterPro" id="IPR013651">
    <property type="entry name" value="ATP-grasp_RimK-type"/>
</dbReference>
<proteinExistence type="predicted"/>